<dbReference type="Pfam" id="PF12071">
    <property type="entry name" value="DUF3551"/>
    <property type="match status" value="1"/>
</dbReference>
<proteinExistence type="predicted"/>
<name>A0A7Y4LU79_9BRAD</name>
<accession>A0A7Y4LU79</accession>
<dbReference type="InterPro" id="IPR021937">
    <property type="entry name" value="DUF3551"/>
</dbReference>
<reference evidence="1 2" key="1">
    <citation type="submission" date="2020-03" db="EMBL/GenBank/DDBJ databases">
        <title>Bradyrhizobium diversity isolated from nodules of Indigofera sp.</title>
        <authorList>
            <person name="Klepa M."/>
            <person name="Helene L."/>
            <person name="Hungria M."/>
        </authorList>
    </citation>
    <scope>NUCLEOTIDE SEQUENCE [LARGE SCALE GENOMIC DNA]</scope>
    <source>
        <strain evidence="1 2">WSM 1791</strain>
    </source>
</reference>
<keyword evidence="2" id="KW-1185">Reference proteome</keyword>
<dbReference type="RefSeq" id="WP_171578106.1">
    <property type="nucleotide sequence ID" value="NZ_JAAVLX010000002.1"/>
</dbReference>
<gene>
    <name evidence="1" type="ORF">HCN58_04130</name>
</gene>
<comment type="caution">
    <text evidence="1">The sequence shown here is derived from an EMBL/GenBank/DDBJ whole genome shotgun (WGS) entry which is preliminary data.</text>
</comment>
<evidence type="ECO:0000313" key="2">
    <source>
        <dbReference type="Proteomes" id="UP000544122"/>
    </source>
</evidence>
<organism evidence="1 2">
    <name type="scientific">Bradyrhizobium australiense</name>
    <dbReference type="NCBI Taxonomy" id="2721161"/>
    <lineage>
        <taxon>Bacteria</taxon>
        <taxon>Pseudomonadati</taxon>
        <taxon>Pseudomonadota</taxon>
        <taxon>Alphaproteobacteria</taxon>
        <taxon>Hyphomicrobiales</taxon>
        <taxon>Nitrobacteraceae</taxon>
        <taxon>Bradyrhizobium</taxon>
    </lineage>
</organism>
<dbReference type="Proteomes" id="UP000544122">
    <property type="component" value="Unassembled WGS sequence"/>
</dbReference>
<sequence length="113" mass="12183">MTVFASIAIMPTTAQARDDPFCIKGEFWPSTGGDCSFGTYQHCLAEASGRGGAYCDANSRTNGPGGPAERRYDFAGVLPREIVFMVPMQKPGKPGTVINVIYSGNFIMYCDAR</sequence>
<protein>
    <submittedName>
        <fullName evidence="1">DUF3551 domain-containing protein</fullName>
    </submittedName>
</protein>
<evidence type="ECO:0000313" key="1">
    <source>
        <dbReference type="EMBL" id="NOJ38806.1"/>
    </source>
</evidence>
<dbReference type="EMBL" id="JAAVLX010000002">
    <property type="protein sequence ID" value="NOJ38806.1"/>
    <property type="molecule type" value="Genomic_DNA"/>
</dbReference>
<dbReference type="AlphaFoldDB" id="A0A7Y4LU79"/>